<name>A0A2R2WS82_9CUCU</name>
<evidence type="ECO:0000313" key="4">
    <source>
        <dbReference type="EMBL" id="ARE68913.1"/>
    </source>
</evidence>
<dbReference type="InterPro" id="IPR036291">
    <property type="entry name" value="NAD(P)-bd_dom_sf"/>
</dbReference>
<keyword evidence="2 4" id="KW-0560">Oxidoreductase</keyword>
<dbReference type="AlphaFoldDB" id="A0A2R2WS82"/>
<organism evidence="4">
    <name type="scientific">Epicauta chinensis</name>
    <dbReference type="NCBI Taxonomy" id="941254"/>
    <lineage>
        <taxon>Eukaryota</taxon>
        <taxon>Metazoa</taxon>
        <taxon>Ecdysozoa</taxon>
        <taxon>Arthropoda</taxon>
        <taxon>Hexapoda</taxon>
        <taxon>Insecta</taxon>
        <taxon>Pterygota</taxon>
        <taxon>Neoptera</taxon>
        <taxon>Endopterygota</taxon>
        <taxon>Coleoptera</taxon>
        <taxon>Polyphaga</taxon>
        <taxon>Cucujiformia</taxon>
        <taxon>Meloidae</taxon>
        <taxon>Meloinae</taxon>
        <taxon>Epicauta</taxon>
    </lineage>
</organism>
<dbReference type="PRINTS" id="PR00081">
    <property type="entry name" value="GDHRDH"/>
</dbReference>
<dbReference type="PRINTS" id="PR00080">
    <property type="entry name" value="SDRFAMILY"/>
</dbReference>
<comment type="similarity">
    <text evidence="1 3">Belongs to the short-chain dehydrogenases/reductases (SDR) family.</text>
</comment>
<dbReference type="GO" id="GO:0047886">
    <property type="term" value="F:farnesol dehydrogenase activity"/>
    <property type="evidence" value="ECO:0007669"/>
    <property type="project" value="UniProtKB-EC"/>
</dbReference>
<dbReference type="Pfam" id="PF00106">
    <property type="entry name" value="adh_short"/>
    <property type="match status" value="1"/>
</dbReference>
<dbReference type="FunFam" id="3.40.50.720:FF:000047">
    <property type="entry name" value="NADP-dependent L-serine/L-allo-threonine dehydrogenase"/>
    <property type="match status" value="1"/>
</dbReference>
<dbReference type="InterPro" id="IPR002347">
    <property type="entry name" value="SDR_fam"/>
</dbReference>
<sequence length="247" mass="26801">MDRWRNKVAIVTGASAGIGAAIAAKLVEEGLQVVGLARRVDRIEALSKQLSGKSGKLYAYKTDMTKEDDILNAFKWVTDHVGPVSILINNAGIVQPTDLMNGDTDKWRKTFDTNVLGLCIATREAIKIMQTNNIDGHIVHINSVAGHKIPNAPNLNVYPASKHAVTALTETLRLDLIRIGSKIKISSISPGFVTTEIIEANNIQIDKNRSIPALDAVDVANAVLYVLSTPPNVQVHELIIKPLGEIF</sequence>
<proteinExistence type="evidence at transcript level"/>
<evidence type="ECO:0000256" key="3">
    <source>
        <dbReference type="RuleBase" id="RU000363"/>
    </source>
</evidence>
<dbReference type="PANTHER" id="PTHR43115:SF4">
    <property type="entry name" value="DEHYDROGENASE_REDUCTASE SDR FAMILY MEMBER 11"/>
    <property type="match status" value="1"/>
</dbReference>
<dbReference type="PROSITE" id="PS00061">
    <property type="entry name" value="ADH_SHORT"/>
    <property type="match status" value="1"/>
</dbReference>
<dbReference type="EMBL" id="KY628457">
    <property type="protein sequence ID" value="ARE68913.1"/>
    <property type="molecule type" value="mRNA"/>
</dbReference>
<dbReference type="SUPFAM" id="SSF51735">
    <property type="entry name" value="NAD(P)-binding Rossmann-fold domains"/>
    <property type="match status" value="1"/>
</dbReference>
<accession>A0A2R2WS82</accession>
<dbReference type="PANTHER" id="PTHR43115">
    <property type="entry name" value="DEHYDROGENASE/REDUCTASE SDR FAMILY MEMBER 11"/>
    <property type="match status" value="1"/>
</dbReference>
<protein>
    <submittedName>
        <fullName evidence="4">Farnesol dehydrogenase</fullName>
        <ecNumber evidence="4">1.1.1.216</ecNumber>
    </submittedName>
</protein>
<reference evidence="4" key="1">
    <citation type="submission" date="2017-02" db="EMBL/GenBank/DDBJ databases">
        <title>De novo transcriptome analysis and RNAi verification of genes involved in cantharidin biosynthesis in Epicauta chinensis.</title>
        <authorList>
            <person name="Jiang M."/>
        </authorList>
    </citation>
    <scope>NUCLEOTIDE SEQUENCE</scope>
</reference>
<evidence type="ECO:0000256" key="2">
    <source>
        <dbReference type="ARBA" id="ARBA00023002"/>
    </source>
</evidence>
<dbReference type="EC" id="1.1.1.216" evidence="4"/>
<evidence type="ECO:0000256" key="1">
    <source>
        <dbReference type="ARBA" id="ARBA00006484"/>
    </source>
</evidence>
<dbReference type="InterPro" id="IPR020904">
    <property type="entry name" value="Sc_DH/Rdtase_CS"/>
</dbReference>
<dbReference type="Gene3D" id="3.40.50.720">
    <property type="entry name" value="NAD(P)-binding Rossmann-like Domain"/>
    <property type="match status" value="1"/>
</dbReference>